<feature type="compositionally biased region" description="Polar residues" evidence="1">
    <location>
        <begin position="1"/>
        <end position="10"/>
    </location>
</feature>
<dbReference type="EMBL" id="KQ474078">
    <property type="protein sequence ID" value="KPV75212.1"/>
    <property type="molecule type" value="Genomic_DNA"/>
</dbReference>
<evidence type="ECO:0000256" key="1">
    <source>
        <dbReference type="SAM" id="MobiDB-lite"/>
    </source>
</evidence>
<sequence length="172" mass="16891">TLQADESSTPAVVPPSARRTPSRHPCSRLRRHDALPRSPTLGAPDVETGVAGGRPKSEGAGAVGPLERAMDALSVNGGSGGGSGGMGGGTRSLHSSPRMTAPQVVAPQPVHPPPVPEVGWAEGSPPPPVEKDLAPAATTTGARRASFDGSSSSAAAAGGAGAKPAFGTSIWG</sequence>
<feature type="compositionally biased region" description="Low complexity" evidence="1">
    <location>
        <begin position="134"/>
        <end position="157"/>
    </location>
</feature>
<dbReference type="AlphaFoldDB" id="A0A194S3P2"/>
<dbReference type="GeneID" id="28974718"/>
<evidence type="ECO:0000313" key="3">
    <source>
        <dbReference type="Proteomes" id="UP000053890"/>
    </source>
</evidence>
<dbReference type="RefSeq" id="XP_018271261.1">
    <property type="nucleotide sequence ID" value="XM_018414270.1"/>
</dbReference>
<keyword evidence="3" id="KW-1185">Reference proteome</keyword>
<feature type="compositionally biased region" description="Gly residues" evidence="1">
    <location>
        <begin position="77"/>
        <end position="90"/>
    </location>
</feature>
<proteinExistence type="predicted"/>
<accession>A0A194S3P2</accession>
<name>A0A194S3P2_RHOGW</name>
<evidence type="ECO:0000313" key="2">
    <source>
        <dbReference type="EMBL" id="KPV75212.1"/>
    </source>
</evidence>
<organism evidence="2 3">
    <name type="scientific">Rhodotorula graminis (strain WP1)</name>
    <dbReference type="NCBI Taxonomy" id="578459"/>
    <lineage>
        <taxon>Eukaryota</taxon>
        <taxon>Fungi</taxon>
        <taxon>Dikarya</taxon>
        <taxon>Basidiomycota</taxon>
        <taxon>Pucciniomycotina</taxon>
        <taxon>Microbotryomycetes</taxon>
        <taxon>Sporidiobolales</taxon>
        <taxon>Sporidiobolaceae</taxon>
        <taxon>Rhodotorula</taxon>
    </lineage>
</organism>
<protein>
    <submittedName>
        <fullName evidence="2">Uncharacterized protein</fullName>
    </submittedName>
</protein>
<gene>
    <name evidence="2" type="ORF">RHOBADRAFT_43701</name>
</gene>
<feature type="compositionally biased region" description="Basic residues" evidence="1">
    <location>
        <begin position="20"/>
        <end position="31"/>
    </location>
</feature>
<dbReference type="Proteomes" id="UP000053890">
    <property type="component" value="Unassembled WGS sequence"/>
</dbReference>
<reference evidence="2 3" key="1">
    <citation type="journal article" date="2015" name="Front. Microbiol.">
        <title>Genome sequence of the plant growth promoting endophytic yeast Rhodotorula graminis WP1.</title>
        <authorList>
            <person name="Firrincieli A."/>
            <person name="Otillar R."/>
            <person name="Salamov A."/>
            <person name="Schmutz J."/>
            <person name="Khan Z."/>
            <person name="Redman R.S."/>
            <person name="Fleck N.D."/>
            <person name="Lindquist E."/>
            <person name="Grigoriev I.V."/>
            <person name="Doty S.L."/>
        </authorList>
    </citation>
    <scope>NUCLEOTIDE SEQUENCE [LARGE SCALE GENOMIC DNA]</scope>
    <source>
        <strain evidence="2 3">WP1</strain>
    </source>
</reference>
<feature type="region of interest" description="Disordered" evidence="1">
    <location>
        <begin position="1"/>
        <end position="172"/>
    </location>
</feature>
<feature type="non-terminal residue" evidence="2">
    <location>
        <position position="1"/>
    </location>
</feature>